<dbReference type="Gene3D" id="3.40.630.30">
    <property type="match status" value="1"/>
</dbReference>
<keyword evidence="3" id="KW-1185">Reference proteome</keyword>
<gene>
    <name evidence="2" type="ORF">H8Z76_09835</name>
</gene>
<protein>
    <submittedName>
        <fullName evidence="2">GNAT family N-acetyltransferase</fullName>
    </submittedName>
</protein>
<comment type="caution">
    <text evidence="2">The sequence shown here is derived from an EMBL/GenBank/DDBJ whole genome shotgun (WGS) entry which is preliminary data.</text>
</comment>
<organism evidence="2 3">
    <name type="scientific">Roseburia yibonii</name>
    <dbReference type="NCBI Taxonomy" id="2763063"/>
    <lineage>
        <taxon>Bacteria</taxon>
        <taxon>Bacillati</taxon>
        <taxon>Bacillota</taxon>
        <taxon>Clostridia</taxon>
        <taxon>Lachnospirales</taxon>
        <taxon>Lachnospiraceae</taxon>
        <taxon>Roseburia</taxon>
    </lineage>
</organism>
<evidence type="ECO:0000313" key="2">
    <source>
        <dbReference type="EMBL" id="MBC5754304.1"/>
    </source>
</evidence>
<dbReference type="SUPFAM" id="SSF55729">
    <property type="entry name" value="Acyl-CoA N-acyltransferases (Nat)"/>
    <property type="match status" value="1"/>
</dbReference>
<dbReference type="EMBL" id="JACOQH010000007">
    <property type="protein sequence ID" value="MBC5754304.1"/>
    <property type="molecule type" value="Genomic_DNA"/>
</dbReference>
<dbReference type="PROSITE" id="PS51186">
    <property type="entry name" value="GNAT"/>
    <property type="match status" value="1"/>
</dbReference>
<dbReference type="Proteomes" id="UP000621540">
    <property type="component" value="Unassembled WGS sequence"/>
</dbReference>
<feature type="domain" description="N-acetyltransferase" evidence="1">
    <location>
        <begin position="1"/>
        <end position="138"/>
    </location>
</feature>
<accession>A0ABR7IBJ2</accession>
<dbReference type="Pfam" id="PF00583">
    <property type="entry name" value="Acetyltransf_1"/>
    <property type="match status" value="1"/>
</dbReference>
<proteinExistence type="predicted"/>
<name>A0ABR7IBJ2_9FIRM</name>
<dbReference type="RefSeq" id="WP_186982392.1">
    <property type="nucleotide sequence ID" value="NZ_JACOQH010000007.1"/>
</dbReference>
<dbReference type="CDD" id="cd04301">
    <property type="entry name" value="NAT_SF"/>
    <property type="match status" value="1"/>
</dbReference>
<evidence type="ECO:0000313" key="3">
    <source>
        <dbReference type="Proteomes" id="UP000621540"/>
    </source>
</evidence>
<dbReference type="InterPro" id="IPR016181">
    <property type="entry name" value="Acyl_CoA_acyltransferase"/>
</dbReference>
<evidence type="ECO:0000259" key="1">
    <source>
        <dbReference type="PROSITE" id="PS51186"/>
    </source>
</evidence>
<dbReference type="InterPro" id="IPR000182">
    <property type="entry name" value="GNAT_dom"/>
</dbReference>
<reference evidence="2 3" key="1">
    <citation type="submission" date="2020-08" db="EMBL/GenBank/DDBJ databases">
        <title>Genome public.</title>
        <authorList>
            <person name="Liu C."/>
            <person name="Sun Q."/>
        </authorList>
    </citation>
    <scope>NUCLEOTIDE SEQUENCE [LARGE SCALE GENOMIC DNA]</scope>
    <source>
        <strain evidence="2 3">BX0805</strain>
    </source>
</reference>
<sequence>MSMELTDRILPEDEKAVFEGLLAFNLAHLEDKEPRDLGIYERDGENKIVAGIIGYTHGNWLMIKYLWVKEDLRGQGTGKKLLLEAEKEAEKRNCKYVFLDTFSFQAPEFYKKYGYQEQFALENYPLTGKRYYYTKSLTHAAE</sequence>